<organism evidence="3 4">
    <name type="scientific">Arabis alpina</name>
    <name type="common">Alpine rock-cress</name>
    <dbReference type="NCBI Taxonomy" id="50452"/>
    <lineage>
        <taxon>Eukaryota</taxon>
        <taxon>Viridiplantae</taxon>
        <taxon>Streptophyta</taxon>
        <taxon>Embryophyta</taxon>
        <taxon>Tracheophyta</taxon>
        <taxon>Spermatophyta</taxon>
        <taxon>Magnoliopsida</taxon>
        <taxon>eudicotyledons</taxon>
        <taxon>Gunneridae</taxon>
        <taxon>Pentapetalae</taxon>
        <taxon>rosids</taxon>
        <taxon>malvids</taxon>
        <taxon>Brassicales</taxon>
        <taxon>Brassicaceae</taxon>
        <taxon>Arabideae</taxon>
        <taxon>Arabis</taxon>
    </lineage>
</organism>
<reference evidence="4" key="1">
    <citation type="journal article" date="2015" name="Nat. Plants">
        <title>Genome expansion of Arabis alpina linked with retrotransposition and reduced symmetric DNA methylation.</title>
        <authorList>
            <person name="Willing E.M."/>
            <person name="Rawat V."/>
            <person name="Mandakova T."/>
            <person name="Maumus F."/>
            <person name="James G.V."/>
            <person name="Nordstroem K.J."/>
            <person name="Becker C."/>
            <person name="Warthmann N."/>
            <person name="Chica C."/>
            <person name="Szarzynska B."/>
            <person name="Zytnicki M."/>
            <person name="Albani M.C."/>
            <person name="Kiefer C."/>
            <person name="Bergonzi S."/>
            <person name="Castaings L."/>
            <person name="Mateos J.L."/>
            <person name="Berns M.C."/>
            <person name="Bujdoso N."/>
            <person name="Piofczyk T."/>
            <person name="de Lorenzo L."/>
            <person name="Barrero-Sicilia C."/>
            <person name="Mateos I."/>
            <person name="Piednoel M."/>
            <person name="Hagmann J."/>
            <person name="Chen-Min-Tao R."/>
            <person name="Iglesias-Fernandez R."/>
            <person name="Schuster S.C."/>
            <person name="Alonso-Blanco C."/>
            <person name="Roudier F."/>
            <person name="Carbonero P."/>
            <person name="Paz-Ares J."/>
            <person name="Davis S.J."/>
            <person name="Pecinka A."/>
            <person name="Quesneville H."/>
            <person name="Colot V."/>
            <person name="Lysak M.A."/>
            <person name="Weigel D."/>
            <person name="Coupland G."/>
            <person name="Schneeberger K."/>
        </authorList>
    </citation>
    <scope>NUCLEOTIDE SEQUENCE [LARGE SCALE GENOMIC DNA]</scope>
    <source>
        <strain evidence="4">cv. Pajares</strain>
    </source>
</reference>
<dbReference type="PANTHER" id="PTHR31495:SF38">
    <property type="entry name" value="CALEOSIN"/>
    <property type="match status" value="1"/>
</dbReference>
<dbReference type="InterPro" id="IPR007736">
    <property type="entry name" value="Caleosin-related"/>
</dbReference>
<gene>
    <name evidence="3" type="ordered locus">AALP_Aa1g253800</name>
</gene>
<dbReference type="Proteomes" id="UP000029120">
    <property type="component" value="Chromosome 1"/>
</dbReference>
<dbReference type="InterPro" id="IPR011992">
    <property type="entry name" value="EF-hand-dom_pair"/>
</dbReference>
<sequence>MNPFSGSSNNKGDENSRSSQRKGRKSDKKQSDKEEGYTALEKHVAFFDRNGDGIIYPWETYQGFRALGIGRLGSALSGLFINMGLSQITRPGKIFSPLFPIEVKNIKFSIHGSDTNAYDKDGRFVESKFEEIFKKHAHTHDDALTYKEIKQMLKTNREPKDIVGWIAAYGEWKLVHQLYKDKKGLVTKEDVRDIYDGSLFKKVEKERLSSRDKK</sequence>
<dbReference type="OrthoDB" id="640742at2759"/>
<proteinExistence type="inferred from homology"/>
<dbReference type="SUPFAM" id="SSF47473">
    <property type="entry name" value="EF-hand"/>
    <property type="match status" value="1"/>
</dbReference>
<dbReference type="Pfam" id="PF05042">
    <property type="entry name" value="Caleosin"/>
    <property type="match status" value="1"/>
</dbReference>
<dbReference type="Gene3D" id="1.10.238.10">
    <property type="entry name" value="EF-hand"/>
    <property type="match status" value="1"/>
</dbReference>
<name>A0A087HQL1_ARAAL</name>
<dbReference type="OMA" id="MTDWRIL"/>
<comment type="similarity">
    <text evidence="1">Belongs to the caleosin family.</text>
</comment>
<accession>A0A087HQL1</accession>
<dbReference type="eggNOG" id="ENOG502QTJ2">
    <property type="taxonomic scope" value="Eukaryota"/>
</dbReference>
<protein>
    <submittedName>
        <fullName evidence="3">Uncharacterized protein</fullName>
    </submittedName>
</protein>
<keyword evidence="4" id="KW-1185">Reference proteome</keyword>
<evidence type="ECO:0000313" key="4">
    <source>
        <dbReference type="Proteomes" id="UP000029120"/>
    </source>
</evidence>
<dbReference type="Gramene" id="KFK44413">
    <property type="protein sequence ID" value="KFK44413"/>
    <property type="gene ID" value="AALP_AA1G253800"/>
</dbReference>
<evidence type="ECO:0000313" key="3">
    <source>
        <dbReference type="EMBL" id="KFK44413.1"/>
    </source>
</evidence>
<dbReference type="AlphaFoldDB" id="A0A087HQL1"/>
<feature type="region of interest" description="Disordered" evidence="2">
    <location>
        <begin position="1"/>
        <end position="35"/>
    </location>
</feature>
<dbReference type="GO" id="GO:0005509">
    <property type="term" value="F:calcium ion binding"/>
    <property type="evidence" value="ECO:0007669"/>
    <property type="project" value="TreeGrafter"/>
</dbReference>
<evidence type="ECO:0000256" key="2">
    <source>
        <dbReference type="SAM" id="MobiDB-lite"/>
    </source>
</evidence>
<dbReference type="GO" id="GO:0004497">
    <property type="term" value="F:monooxygenase activity"/>
    <property type="evidence" value="ECO:0007669"/>
    <property type="project" value="TreeGrafter"/>
</dbReference>
<feature type="compositionally biased region" description="Polar residues" evidence="2">
    <location>
        <begin position="1"/>
        <end position="10"/>
    </location>
</feature>
<evidence type="ECO:0000256" key="1">
    <source>
        <dbReference type="ARBA" id="ARBA00006765"/>
    </source>
</evidence>
<dbReference type="PANTHER" id="PTHR31495">
    <property type="entry name" value="PEROXYGENASE 3-RELATED"/>
    <property type="match status" value="1"/>
</dbReference>
<dbReference type="EMBL" id="CM002869">
    <property type="protein sequence ID" value="KFK44413.1"/>
    <property type="molecule type" value="Genomic_DNA"/>
</dbReference>